<dbReference type="EMBL" id="PPEL01000123">
    <property type="protein sequence ID" value="PNV64283.1"/>
    <property type="molecule type" value="Genomic_DNA"/>
</dbReference>
<proteinExistence type="predicted"/>
<evidence type="ECO:0000313" key="2">
    <source>
        <dbReference type="Proteomes" id="UP000236488"/>
    </source>
</evidence>
<dbReference type="AlphaFoldDB" id="A0A2K2U1U2"/>
<keyword evidence="2" id="KW-1185">Reference proteome</keyword>
<dbReference type="Proteomes" id="UP000236488">
    <property type="component" value="Unassembled WGS sequence"/>
</dbReference>
<reference evidence="1 2" key="1">
    <citation type="journal article" date="2018" name="Int. J. Syst. Evol. Microbiol.">
        <title>Rubneribacter badeniensis gen. nov., sp. nov. and Enteroscipio rubneri gen. nov., sp. nov., new members of the Eggerthellaceae isolated from human faeces.</title>
        <authorList>
            <person name="Danylec N."/>
            <person name="Gobl A."/>
            <person name="Stoll D.A."/>
            <person name="Hetzer B."/>
            <person name="Kulling S.E."/>
            <person name="Huch M."/>
        </authorList>
    </citation>
    <scope>NUCLEOTIDE SEQUENCE [LARGE SCALE GENOMIC DNA]</scope>
    <source>
        <strain evidence="1 2">ResAG-85</strain>
    </source>
</reference>
<evidence type="ECO:0000313" key="1">
    <source>
        <dbReference type="EMBL" id="PNV64283.1"/>
    </source>
</evidence>
<gene>
    <name evidence="1" type="ORF">C2L80_12785</name>
</gene>
<protein>
    <submittedName>
        <fullName evidence="1">Uncharacterized protein</fullName>
    </submittedName>
</protein>
<comment type="caution">
    <text evidence="1">The sequence shown here is derived from an EMBL/GenBank/DDBJ whole genome shotgun (WGS) entry which is preliminary data.</text>
</comment>
<sequence>MENESTEIQNASAERTAQDYIDAANKVIEIAEIAVSFIPGGAAATKAAKIATKAVPLARGAIKAAPAIAPVVSPFAKKAADAVAGKAPEALSAGAEKVAGAAKGAAATLGAAKDKAAGAVRSAADARAQERARKTARKTLLDGAGIRMSAETFLENWSTSDKLGVTPGGGYLGYSGCYAIATYDAAVKKDDYGTFRDIYVGKSSNMGASIHADVSGKGNHDVYADVKYKQKVHILLFPCPEDSLDQLEELLITALDADTSYNASK</sequence>
<accession>A0A2K2U1U2</accession>
<dbReference type="RefSeq" id="WP_087198739.1">
    <property type="nucleotide sequence ID" value="NZ_PPEL01000123.1"/>
</dbReference>
<name>A0A2K2U1U2_9ACTN</name>
<organism evidence="1 2">
    <name type="scientific">Rubneribacter badeniensis</name>
    <dbReference type="NCBI Taxonomy" id="2070688"/>
    <lineage>
        <taxon>Bacteria</taxon>
        <taxon>Bacillati</taxon>
        <taxon>Actinomycetota</taxon>
        <taxon>Coriobacteriia</taxon>
        <taxon>Eggerthellales</taxon>
        <taxon>Eggerthellaceae</taxon>
        <taxon>Rubneribacter</taxon>
    </lineage>
</organism>